<organism evidence="1">
    <name type="scientific">Rhizophora mucronata</name>
    <name type="common">Asiatic mangrove</name>
    <dbReference type="NCBI Taxonomy" id="61149"/>
    <lineage>
        <taxon>Eukaryota</taxon>
        <taxon>Viridiplantae</taxon>
        <taxon>Streptophyta</taxon>
        <taxon>Embryophyta</taxon>
        <taxon>Tracheophyta</taxon>
        <taxon>Spermatophyta</taxon>
        <taxon>Magnoliopsida</taxon>
        <taxon>eudicotyledons</taxon>
        <taxon>Gunneridae</taxon>
        <taxon>Pentapetalae</taxon>
        <taxon>rosids</taxon>
        <taxon>fabids</taxon>
        <taxon>Malpighiales</taxon>
        <taxon>Rhizophoraceae</taxon>
        <taxon>Rhizophora</taxon>
    </lineage>
</organism>
<reference evidence="1" key="1">
    <citation type="submission" date="2018-02" db="EMBL/GenBank/DDBJ databases">
        <title>Rhizophora mucronata_Transcriptome.</title>
        <authorList>
            <person name="Meera S.P."/>
            <person name="Sreeshan A."/>
            <person name="Augustine A."/>
        </authorList>
    </citation>
    <scope>NUCLEOTIDE SEQUENCE</scope>
    <source>
        <tissue evidence="1">Leaf</tissue>
    </source>
</reference>
<dbReference type="EMBL" id="GGEC01068582">
    <property type="protein sequence ID" value="MBX49066.1"/>
    <property type="molecule type" value="Transcribed_RNA"/>
</dbReference>
<sequence length="44" mass="4947">MNHIAFTISSLLFEVTKRILLLSHSTTKIAIQKVAFTGFGINQR</sequence>
<name>A0A2P2P2P2_RHIMU</name>
<accession>A0A2P2P2P2</accession>
<proteinExistence type="predicted"/>
<evidence type="ECO:0000313" key="1">
    <source>
        <dbReference type="EMBL" id="MBX49066.1"/>
    </source>
</evidence>
<protein>
    <submittedName>
        <fullName evidence="1">Uncharacterized protein</fullName>
    </submittedName>
</protein>
<dbReference type="AlphaFoldDB" id="A0A2P2P2P2"/>